<comment type="caution">
    <text evidence="3">The sequence shown here is derived from an EMBL/GenBank/DDBJ whole genome shotgun (WGS) entry which is preliminary data.</text>
</comment>
<dbReference type="AlphaFoldDB" id="A0ABD1LNA2"/>
<dbReference type="Proteomes" id="UP001603857">
    <property type="component" value="Unassembled WGS sequence"/>
</dbReference>
<gene>
    <name evidence="3" type="ORF">Fmac_024062</name>
</gene>
<dbReference type="PANTHER" id="PTHR31371:SF12">
    <property type="entry name" value="AVR9_CF-9 RAPIDLY ELICITED PROTEIN"/>
    <property type="match status" value="1"/>
</dbReference>
<dbReference type="InterPro" id="IPR021864">
    <property type="entry name" value="DUF3475"/>
</dbReference>
<reference evidence="3 4" key="1">
    <citation type="submission" date="2024-08" db="EMBL/GenBank/DDBJ databases">
        <title>Insights into the chromosomal genome structure of Flemingia macrophylla.</title>
        <authorList>
            <person name="Ding Y."/>
            <person name="Zhao Y."/>
            <person name="Bi W."/>
            <person name="Wu M."/>
            <person name="Zhao G."/>
            <person name="Gong Y."/>
            <person name="Li W."/>
            <person name="Zhang P."/>
        </authorList>
    </citation>
    <scope>NUCLEOTIDE SEQUENCE [LARGE SCALE GENOMIC DNA]</scope>
    <source>
        <strain evidence="3">DYQJB</strain>
        <tissue evidence="3">Leaf</tissue>
    </source>
</reference>
<feature type="region of interest" description="Disordered" evidence="1">
    <location>
        <begin position="127"/>
        <end position="205"/>
    </location>
</feature>
<feature type="domain" description="DUF3475" evidence="2">
    <location>
        <begin position="56"/>
        <end position="111"/>
    </location>
</feature>
<feature type="compositionally biased region" description="Low complexity" evidence="1">
    <location>
        <begin position="143"/>
        <end position="172"/>
    </location>
</feature>
<proteinExistence type="predicted"/>
<protein>
    <recommendedName>
        <fullName evidence="2">DUF3475 domain-containing protein</fullName>
    </recommendedName>
</protein>
<dbReference type="EMBL" id="JBGMDY010000008">
    <property type="protein sequence ID" value="KAL2325004.1"/>
    <property type="molecule type" value="Genomic_DNA"/>
</dbReference>
<feature type="compositionally biased region" description="Polar residues" evidence="1">
    <location>
        <begin position="179"/>
        <end position="193"/>
    </location>
</feature>
<sequence length="321" mass="34686">MDVGCSSPLDVGRSSSLSTTKTPWLRKRSRCSGAVANLCCLFVQEDPSPPAETLGILAFDAAKTMCRLLSLYHSLTDHEILRLRRHVLRSRSLSRLNSADECFLLSLACAERLEDLHLAAKHLEDLSSRCSSPRTPPPPSSTSPPATSSSRSTPWRSWWPPPAASTAPWSPSLRWKPPSGSSNAGATSSQPRPQGQGRMLRRQDPLPPATILYFKQSPSRNRTFDKVVSLMAESPPSFTTESAPSSAPSSPASFLPNTTSPCSPQPPTSRTASAAYEDSVKKHGKKGPPTANGVFQLHSQGDSMDEEHPTSMGLFAIINNI</sequence>
<dbReference type="PANTHER" id="PTHR31371">
    <property type="entry name" value="BNAC09G50660D PROTEIN"/>
    <property type="match status" value="1"/>
</dbReference>
<name>A0ABD1LNA2_9FABA</name>
<evidence type="ECO:0000256" key="1">
    <source>
        <dbReference type="SAM" id="MobiDB-lite"/>
    </source>
</evidence>
<dbReference type="Pfam" id="PF11961">
    <property type="entry name" value="DUF3475"/>
    <property type="match status" value="1"/>
</dbReference>
<organism evidence="3 4">
    <name type="scientific">Flemingia macrophylla</name>
    <dbReference type="NCBI Taxonomy" id="520843"/>
    <lineage>
        <taxon>Eukaryota</taxon>
        <taxon>Viridiplantae</taxon>
        <taxon>Streptophyta</taxon>
        <taxon>Embryophyta</taxon>
        <taxon>Tracheophyta</taxon>
        <taxon>Spermatophyta</taxon>
        <taxon>Magnoliopsida</taxon>
        <taxon>eudicotyledons</taxon>
        <taxon>Gunneridae</taxon>
        <taxon>Pentapetalae</taxon>
        <taxon>rosids</taxon>
        <taxon>fabids</taxon>
        <taxon>Fabales</taxon>
        <taxon>Fabaceae</taxon>
        <taxon>Papilionoideae</taxon>
        <taxon>50 kb inversion clade</taxon>
        <taxon>NPAAA clade</taxon>
        <taxon>indigoferoid/millettioid clade</taxon>
        <taxon>Phaseoleae</taxon>
        <taxon>Flemingia</taxon>
    </lineage>
</organism>
<keyword evidence="4" id="KW-1185">Reference proteome</keyword>
<accession>A0ABD1LNA2</accession>
<evidence type="ECO:0000313" key="3">
    <source>
        <dbReference type="EMBL" id="KAL2325004.1"/>
    </source>
</evidence>
<evidence type="ECO:0000313" key="4">
    <source>
        <dbReference type="Proteomes" id="UP001603857"/>
    </source>
</evidence>
<feature type="compositionally biased region" description="Low complexity" evidence="1">
    <location>
        <begin position="235"/>
        <end position="262"/>
    </location>
</feature>
<feature type="region of interest" description="Disordered" evidence="1">
    <location>
        <begin position="235"/>
        <end position="308"/>
    </location>
</feature>
<evidence type="ECO:0000259" key="2">
    <source>
        <dbReference type="Pfam" id="PF11961"/>
    </source>
</evidence>